<dbReference type="InterPro" id="IPR002655">
    <property type="entry name" value="Acyl-CoA_oxidase_C"/>
</dbReference>
<comment type="similarity">
    <text evidence="4 13">Belongs to the acyl-CoA oxidase family.</text>
</comment>
<dbReference type="GO" id="GO:0055088">
    <property type="term" value="P:lipid homeostasis"/>
    <property type="evidence" value="ECO:0007669"/>
    <property type="project" value="TreeGrafter"/>
</dbReference>
<evidence type="ECO:0000256" key="10">
    <source>
        <dbReference type="ARBA" id="ARBA00023002"/>
    </source>
</evidence>
<dbReference type="Pfam" id="PF14749">
    <property type="entry name" value="Acyl-CoA_ox_N"/>
    <property type="match status" value="1"/>
</dbReference>
<keyword evidence="10" id="KW-0560">Oxidoreductase</keyword>
<evidence type="ECO:0000256" key="5">
    <source>
        <dbReference type="ARBA" id="ARBA00022630"/>
    </source>
</evidence>
<dbReference type="InterPro" id="IPR006091">
    <property type="entry name" value="Acyl-CoA_Oxase/DH_mid-dom"/>
</dbReference>
<keyword evidence="8" id="KW-0276">Fatty acid metabolism</keyword>
<keyword evidence="12" id="KW-0576">Peroxisome</keyword>
<accession>A0A914DF51</accession>
<feature type="domain" description="Acyl-CoA oxidase/dehydrogenase middle" evidence="17">
    <location>
        <begin position="67"/>
        <end position="176"/>
    </location>
</feature>
<evidence type="ECO:0000259" key="19">
    <source>
        <dbReference type="Pfam" id="PF22924"/>
    </source>
</evidence>
<keyword evidence="9" id="KW-0067">ATP-binding</keyword>
<keyword evidence="7 13" id="KW-0274">FAD</keyword>
<comment type="subcellular location">
    <subcellularLocation>
        <location evidence="2">Peroxisome</location>
    </subcellularLocation>
</comment>
<dbReference type="FunFam" id="1.20.140.10:FF:000005">
    <property type="entry name" value="Acyl-coenzyme A oxidase"/>
    <property type="match status" value="1"/>
</dbReference>
<evidence type="ECO:0000259" key="16">
    <source>
        <dbReference type="Pfam" id="PF01756"/>
    </source>
</evidence>
<feature type="domain" description="Acyl-CoA oxidase C-alpha1" evidence="19">
    <location>
        <begin position="206"/>
        <end position="367"/>
    </location>
</feature>
<keyword evidence="11" id="KW-0443">Lipid metabolism</keyword>
<dbReference type="GO" id="GO:0005504">
    <property type="term" value="F:fatty acid binding"/>
    <property type="evidence" value="ECO:0007669"/>
    <property type="project" value="TreeGrafter"/>
</dbReference>
<evidence type="ECO:0000313" key="21">
    <source>
        <dbReference type="WBParaSite" id="ACRNAN_scaffold2519.g25129.t1"/>
    </source>
</evidence>
<dbReference type="GO" id="GO:0033540">
    <property type="term" value="P:fatty acid beta-oxidation using acyl-CoA oxidase"/>
    <property type="evidence" value="ECO:0007669"/>
    <property type="project" value="TreeGrafter"/>
</dbReference>
<evidence type="ECO:0000256" key="15">
    <source>
        <dbReference type="PIRSR" id="PIRSR000168-2"/>
    </source>
</evidence>
<organism evidence="20 21">
    <name type="scientific">Acrobeloides nanus</name>
    <dbReference type="NCBI Taxonomy" id="290746"/>
    <lineage>
        <taxon>Eukaryota</taxon>
        <taxon>Metazoa</taxon>
        <taxon>Ecdysozoa</taxon>
        <taxon>Nematoda</taxon>
        <taxon>Chromadorea</taxon>
        <taxon>Rhabditida</taxon>
        <taxon>Tylenchina</taxon>
        <taxon>Cephalobomorpha</taxon>
        <taxon>Cephaloboidea</taxon>
        <taxon>Cephalobidae</taxon>
        <taxon>Acrobeloides</taxon>
    </lineage>
</organism>
<evidence type="ECO:0000256" key="13">
    <source>
        <dbReference type="PIRNR" id="PIRNR000168"/>
    </source>
</evidence>
<evidence type="ECO:0000256" key="2">
    <source>
        <dbReference type="ARBA" id="ARBA00004275"/>
    </source>
</evidence>
<dbReference type="GO" id="GO:0005524">
    <property type="term" value="F:ATP binding"/>
    <property type="evidence" value="ECO:0007669"/>
    <property type="project" value="UniProtKB-KW"/>
</dbReference>
<evidence type="ECO:0000256" key="8">
    <source>
        <dbReference type="ARBA" id="ARBA00022832"/>
    </source>
</evidence>
<evidence type="ECO:0000259" key="18">
    <source>
        <dbReference type="Pfam" id="PF14749"/>
    </source>
</evidence>
<evidence type="ECO:0000256" key="11">
    <source>
        <dbReference type="ARBA" id="ARBA00023098"/>
    </source>
</evidence>
<protein>
    <recommendedName>
        <fullName evidence="13">Acyl-coenzyme A oxidase</fullName>
    </recommendedName>
</protein>
<evidence type="ECO:0000256" key="6">
    <source>
        <dbReference type="ARBA" id="ARBA00022741"/>
    </source>
</evidence>
<dbReference type="InterPro" id="IPR046373">
    <property type="entry name" value="Acyl-CoA_Oxase/DH_mid-dom_sf"/>
</dbReference>
<feature type="domain" description="Acyl-coenzyme A oxidase N-terminal" evidence="18">
    <location>
        <begin position="20"/>
        <end position="64"/>
    </location>
</feature>
<dbReference type="InterPro" id="IPR029320">
    <property type="entry name" value="Acyl-CoA_ox_N"/>
</dbReference>
<dbReference type="Pfam" id="PF22924">
    <property type="entry name" value="ACOX_C_alpha1"/>
    <property type="match status" value="1"/>
</dbReference>
<dbReference type="InterPro" id="IPR055060">
    <property type="entry name" value="ACOX_C_alpha1"/>
</dbReference>
<dbReference type="FunFam" id="1.20.140.10:FF:000013">
    <property type="entry name" value="Acyl-coenzyme A oxidase"/>
    <property type="match status" value="1"/>
</dbReference>
<dbReference type="GO" id="GO:0071949">
    <property type="term" value="F:FAD binding"/>
    <property type="evidence" value="ECO:0007669"/>
    <property type="project" value="InterPro"/>
</dbReference>
<evidence type="ECO:0000256" key="1">
    <source>
        <dbReference type="ARBA" id="ARBA00001974"/>
    </source>
</evidence>
<comment type="cofactor">
    <cofactor evidence="1">
        <name>FAD</name>
        <dbReference type="ChEBI" id="CHEBI:57692"/>
    </cofactor>
</comment>
<name>A0A914DF51_9BILA</name>
<proteinExistence type="inferred from homology"/>
<reference evidence="21" key="1">
    <citation type="submission" date="2022-11" db="UniProtKB">
        <authorList>
            <consortium name="WormBaseParasite"/>
        </authorList>
    </citation>
    <scope>IDENTIFICATION</scope>
</reference>
<dbReference type="AlphaFoldDB" id="A0A914DF51"/>
<dbReference type="GO" id="GO:0005777">
    <property type="term" value="C:peroxisome"/>
    <property type="evidence" value="ECO:0007669"/>
    <property type="project" value="UniProtKB-SubCell"/>
</dbReference>
<dbReference type="PANTHER" id="PTHR10909">
    <property type="entry name" value="ELECTRON TRANSPORT OXIDOREDUCTASE"/>
    <property type="match status" value="1"/>
</dbReference>
<evidence type="ECO:0000256" key="9">
    <source>
        <dbReference type="ARBA" id="ARBA00022840"/>
    </source>
</evidence>
<dbReference type="WBParaSite" id="ACRNAN_scaffold2519.g25129.t1">
    <property type="protein sequence ID" value="ACRNAN_scaffold2519.g25129.t1"/>
    <property type="gene ID" value="ACRNAN_scaffold2519.g25129"/>
</dbReference>
<feature type="binding site" evidence="15">
    <location>
        <position position="70"/>
    </location>
    <ligand>
        <name>FAD</name>
        <dbReference type="ChEBI" id="CHEBI:57692"/>
    </ligand>
</feature>
<evidence type="ECO:0000256" key="12">
    <source>
        <dbReference type="ARBA" id="ARBA00023140"/>
    </source>
</evidence>
<dbReference type="PANTHER" id="PTHR10909:SF351">
    <property type="entry name" value="ACYL-COENZYME A OXIDASE"/>
    <property type="match status" value="1"/>
</dbReference>
<dbReference type="InterPro" id="IPR036250">
    <property type="entry name" value="AcylCo_DH-like_C"/>
</dbReference>
<evidence type="ECO:0000256" key="4">
    <source>
        <dbReference type="ARBA" id="ARBA00006288"/>
    </source>
</evidence>
<dbReference type="Proteomes" id="UP000887540">
    <property type="component" value="Unplaced"/>
</dbReference>
<evidence type="ECO:0000256" key="3">
    <source>
        <dbReference type="ARBA" id="ARBA00004846"/>
    </source>
</evidence>
<feature type="binding site" evidence="15">
    <location>
        <position position="109"/>
    </location>
    <ligand>
        <name>FAD</name>
        <dbReference type="ChEBI" id="CHEBI:57692"/>
    </ligand>
</feature>
<dbReference type="SUPFAM" id="SSF47203">
    <property type="entry name" value="Acyl-CoA dehydrogenase C-terminal domain-like"/>
    <property type="match status" value="2"/>
</dbReference>
<sequence length="593" mass="67189">MEHAPKAIDVTNDVEMRTFNFFTMGIDGHPFGLHLDMAIPTILNNADEEQRKDWLPKAANREFIATYAQTEMGHGTNLKKLETTATYDPKTQEFVLNSPTITSTKWWPGNLGKSSNYAVVMAQLYTQGKCYGAHPFFVQLRDLNTHKPLKGITVGDIGPKFGLTTTDNGFLQFDHVRTPRRSMFMKHAKVLPDGRYVPPVHDKLNYSTMVFIRAAIVSGMAYHLLVTSTIAVRYSAIRRQGEITPGAGEVKVLDYQTQQHRIFPQIARGLAFRLSGQYIMKLYTQTMDDIRNGDISAVPDLHALSCGLKAVTTHHAALGLEQCRMACGGHGYSQASGFPLHYSVAVGACTYEGENMVMLLQTARHLMKMAKAIRSGQSPKSNKIVDYLFQKGPPKCLIDQAYDTNYRNVLESFEHLARRQTLEVYYKLVQLQQQGRSYEQAWNDCAVELCKASRAHVRTFLARTFVEEIDKVSDLSIKSVLQDLLQLYLYYEVTECATGLLEDGFMTGQQLKYAKKKIYEALEKIRPNAVSIVDSFDFHDRDLHSVLGRRDGNVYENLLKWAQSSPLNKTDVLPFHHKYLGKMMEEARQRSKI</sequence>
<dbReference type="InterPro" id="IPR012258">
    <property type="entry name" value="Acyl-CoA_oxidase"/>
</dbReference>
<dbReference type="InterPro" id="IPR037069">
    <property type="entry name" value="AcylCoA_DH/ox_N_sf"/>
</dbReference>
<feature type="domain" description="Acyl-CoA oxidase C-terminal" evidence="16">
    <location>
        <begin position="407"/>
        <end position="584"/>
    </location>
</feature>
<evidence type="ECO:0000256" key="7">
    <source>
        <dbReference type="ARBA" id="ARBA00022827"/>
    </source>
</evidence>
<feature type="active site" description="Proton acceptor" evidence="14">
    <location>
        <position position="352"/>
    </location>
</feature>
<keyword evidence="5 13" id="KW-0285">Flavoprotein</keyword>
<comment type="pathway">
    <text evidence="3">Lipid metabolism; peroxisomal fatty acid beta-oxidation.</text>
</comment>
<evidence type="ECO:0000313" key="20">
    <source>
        <dbReference type="Proteomes" id="UP000887540"/>
    </source>
</evidence>
<keyword evidence="6" id="KW-0547">Nucleotide-binding</keyword>
<dbReference type="SUPFAM" id="SSF56645">
    <property type="entry name" value="Acyl-CoA dehydrogenase NM domain-like"/>
    <property type="match status" value="1"/>
</dbReference>
<dbReference type="Pfam" id="PF01756">
    <property type="entry name" value="ACOX"/>
    <property type="match status" value="1"/>
</dbReference>
<dbReference type="Gene3D" id="1.10.540.10">
    <property type="entry name" value="Acyl-CoA dehydrogenase/oxidase, N-terminal domain"/>
    <property type="match status" value="1"/>
</dbReference>
<evidence type="ECO:0000259" key="17">
    <source>
        <dbReference type="Pfam" id="PF02770"/>
    </source>
</evidence>
<dbReference type="PIRSF" id="PIRSF000168">
    <property type="entry name" value="Acyl-CoA_oxidase"/>
    <property type="match status" value="1"/>
</dbReference>
<keyword evidence="20" id="KW-1185">Reference proteome</keyword>
<dbReference type="GO" id="GO:0003997">
    <property type="term" value="F:acyl-CoA oxidase activity"/>
    <property type="evidence" value="ECO:0007669"/>
    <property type="project" value="InterPro"/>
</dbReference>
<dbReference type="Gene3D" id="2.40.110.10">
    <property type="entry name" value="Butyryl-CoA Dehydrogenase, subunit A, domain 2"/>
    <property type="match status" value="1"/>
</dbReference>
<dbReference type="InterPro" id="IPR009100">
    <property type="entry name" value="AcylCoA_DH/oxidase_NM_dom_sf"/>
</dbReference>
<dbReference type="Pfam" id="PF02770">
    <property type="entry name" value="Acyl-CoA_dh_M"/>
    <property type="match status" value="1"/>
</dbReference>
<evidence type="ECO:0000256" key="14">
    <source>
        <dbReference type="PIRSR" id="PIRSR000168-1"/>
    </source>
</evidence>
<dbReference type="Gene3D" id="1.20.140.10">
    <property type="entry name" value="Butyryl-CoA Dehydrogenase, subunit A, domain 3"/>
    <property type="match status" value="2"/>
</dbReference>
<dbReference type="FunFam" id="2.40.110.10:FF:000003">
    <property type="entry name" value="Acyl-coenzyme A oxidase"/>
    <property type="match status" value="1"/>
</dbReference>